<feature type="compositionally biased region" description="Basic and acidic residues" evidence="1">
    <location>
        <begin position="12"/>
        <end position="23"/>
    </location>
</feature>
<evidence type="ECO:0000313" key="3">
    <source>
        <dbReference type="Proteomes" id="UP000015106"/>
    </source>
</evidence>
<dbReference type="InterPro" id="IPR039266">
    <property type="entry name" value="EN-1/SPM"/>
</dbReference>
<dbReference type="Gramene" id="TuG1812G0200003264.01.T01">
    <property type="protein sequence ID" value="TuG1812G0200003264.01.T01"/>
    <property type="gene ID" value="TuG1812G0200003264.01"/>
</dbReference>
<dbReference type="EnsemblPlants" id="TuG1812G0200003264.01.T01">
    <property type="protein sequence ID" value="TuG1812G0200003264.01.T01"/>
    <property type="gene ID" value="TuG1812G0200003264.01"/>
</dbReference>
<feature type="region of interest" description="Disordered" evidence="1">
    <location>
        <begin position="1"/>
        <end position="71"/>
    </location>
</feature>
<dbReference type="GO" id="GO:0032196">
    <property type="term" value="P:transposition"/>
    <property type="evidence" value="ECO:0007669"/>
    <property type="project" value="InterPro"/>
</dbReference>
<evidence type="ECO:0000313" key="2">
    <source>
        <dbReference type="EnsemblPlants" id="TuG1812G0200003264.01.T01"/>
    </source>
</evidence>
<keyword evidence="3" id="KW-1185">Reference proteome</keyword>
<protein>
    <submittedName>
        <fullName evidence="2">Uncharacterized protein</fullName>
    </submittedName>
</protein>
<organism evidence="2 3">
    <name type="scientific">Triticum urartu</name>
    <name type="common">Red wild einkorn</name>
    <name type="synonym">Crithodium urartu</name>
    <dbReference type="NCBI Taxonomy" id="4572"/>
    <lineage>
        <taxon>Eukaryota</taxon>
        <taxon>Viridiplantae</taxon>
        <taxon>Streptophyta</taxon>
        <taxon>Embryophyta</taxon>
        <taxon>Tracheophyta</taxon>
        <taxon>Spermatophyta</taxon>
        <taxon>Magnoliopsida</taxon>
        <taxon>Liliopsida</taxon>
        <taxon>Poales</taxon>
        <taxon>Poaceae</taxon>
        <taxon>BOP clade</taxon>
        <taxon>Pooideae</taxon>
        <taxon>Triticodae</taxon>
        <taxon>Triticeae</taxon>
        <taxon>Triticinae</taxon>
        <taxon>Triticum</taxon>
    </lineage>
</organism>
<dbReference type="AlphaFoldDB" id="A0A8R7TIG2"/>
<proteinExistence type="predicted"/>
<dbReference type="Proteomes" id="UP000015106">
    <property type="component" value="Chromosome 2"/>
</dbReference>
<sequence length="250" mass="27938">MEPPQVDPSRTLVHEPRADEPSPHETQVPEAPPHETLDQAMSQPNRLGDWAELSGHADGDEGGYSSDSYSESELVEGGNVYQHGGTKLPPTPATPDQRWLITPDGEKFWKHGRGLRRPNTVLGVICRQSLPGWVTLPGEGQVPELGITWEHYLAAPAPPGERIGSVECHMVADVVIHTFWTFYRCAEGQEEAATQVNEAECRRLLQNWQNGARTQATRDYFASIGIRMSKARCRTKYLSKDNYMKVITYC</sequence>
<dbReference type="PANTHER" id="PTHR33157">
    <property type="entry name" value="AUTONOMOUS TRANSPOSABLE ELEMENT EN-1 MOSAIC PROTEIN-RELATED"/>
    <property type="match status" value="1"/>
</dbReference>
<reference evidence="2" key="2">
    <citation type="submission" date="2018-03" db="EMBL/GenBank/DDBJ databases">
        <title>The Triticum urartu genome reveals the dynamic nature of wheat genome evolution.</title>
        <authorList>
            <person name="Ling H."/>
            <person name="Ma B."/>
            <person name="Shi X."/>
            <person name="Liu H."/>
            <person name="Dong L."/>
            <person name="Sun H."/>
            <person name="Cao Y."/>
            <person name="Gao Q."/>
            <person name="Zheng S."/>
            <person name="Li Y."/>
            <person name="Yu Y."/>
            <person name="Du H."/>
            <person name="Qi M."/>
            <person name="Li Y."/>
            <person name="Yu H."/>
            <person name="Cui Y."/>
            <person name="Wang N."/>
            <person name="Chen C."/>
            <person name="Wu H."/>
            <person name="Zhao Y."/>
            <person name="Zhang J."/>
            <person name="Li Y."/>
            <person name="Zhou W."/>
            <person name="Zhang B."/>
            <person name="Hu W."/>
            <person name="Eijk M."/>
            <person name="Tang J."/>
            <person name="Witsenboer H."/>
            <person name="Zhao S."/>
            <person name="Li Z."/>
            <person name="Zhang A."/>
            <person name="Wang D."/>
            <person name="Liang C."/>
        </authorList>
    </citation>
    <scope>NUCLEOTIDE SEQUENCE [LARGE SCALE GENOMIC DNA]</scope>
    <source>
        <strain evidence="2">cv. G1812</strain>
    </source>
</reference>
<evidence type="ECO:0000256" key="1">
    <source>
        <dbReference type="SAM" id="MobiDB-lite"/>
    </source>
</evidence>
<name>A0A8R7TIG2_TRIUA</name>
<accession>A0A8R7TIG2</accession>
<reference evidence="3" key="1">
    <citation type="journal article" date="2013" name="Nature">
        <title>Draft genome of the wheat A-genome progenitor Triticum urartu.</title>
        <authorList>
            <person name="Ling H.Q."/>
            <person name="Zhao S."/>
            <person name="Liu D."/>
            <person name="Wang J."/>
            <person name="Sun H."/>
            <person name="Zhang C."/>
            <person name="Fan H."/>
            <person name="Li D."/>
            <person name="Dong L."/>
            <person name="Tao Y."/>
            <person name="Gao C."/>
            <person name="Wu H."/>
            <person name="Li Y."/>
            <person name="Cui Y."/>
            <person name="Guo X."/>
            <person name="Zheng S."/>
            <person name="Wang B."/>
            <person name="Yu K."/>
            <person name="Liang Q."/>
            <person name="Yang W."/>
            <person name="Lou X."/>
            <person name="Chen J."/>
            <person name="Feng M."/>
            <person name="Jian J."/>
            <person name="Zhang X."/>
            <person name="Luo G."/>
            <person name="Jiang Y."/>
            <person name="Liu J."/>
            <person name="Wang Z."/>
            <person name="Sha Y."/>
            <person name="Zhang B."/>
            <person name="Wu H."/>
            <person name="Tang D."/>
            <person name="Shen Q."/>
            <person name="Xue P."/>
            <person name="Zou S."/>
            <person name="Wang X."/>
            <person name="Liu X."/>
            <person name="Wang F."/>
            <person name="Yang Y."/>
            <person name="An X."/>
            <person name="Dong Z."/>
            <person name="Zhang K."/>
            <person name="Zhang X."/>
            <person name="Luo M.C."/>
            <person name="Dvorak J."/>
            <person name="Tong Y."/>
            <person name="Wang J."/>
            <person name="Yang H."/>
            <person name="Li Z."/>
            <person name="Wang D."/>
            <person name="Zhang A."/>
            <person name="Wang J."/>
        </authorList>
    </citation>
    <scope>NUCLEOTIDE SEQUENCE</scope>
    <source>
        <strain evidence="3">cv. G1812</strain>
    </source>
</reference>
<dbReference type="PANTHER" id="PTHR33157:SF12">
    <property type="entry name" value="TRANSPOSASE TNP1_EN_SPM-LIKE DOMAIN-CONTAINING PROTEIN"/>
    <property type="match status" value="1"/>
</dbReference>
<reference evidence="2" key="3">
    <citation type="submission" date="2022-06" db="UniProtKB">
        <authorList>
            <consortium name="EnsemblPlants"/>
        </authorList>
    </citation>
    <scope>IDENTIFICATION</scope>
</reference>